<keyword evidence="6 8" id="KW-0131">Cell cycle</keyword>
<evidence type="ECO:0000256" key="6">
    <source>
        <dbReference type="ARBA" id="ARBA00023306"/>
    </source>
</evidence>
<evidence type="ECO:0000256" key="5">
    <source>
        <dbReference type="ARBA" id="ARBA00023242"/>
    </source>
</evidence>
<dbReference type="GO" id="GO:0003688">
    <property type="term" value="F:DNA replication origin binding"/>
    <property type="evidence" value="ECO:0007669"/>
    <property type="project" value="TreeGrafter"/>
</dbReference>
<name>A0A1S7UTT3_ROSNE</name>
<feature type="compositionally biased region" description="Acidic residues" evidence="9">
    <location>
        <begin position="377"/>
        <end position="387"/>
    </location>
</feature>
<feature type="compositionally biased region" description="Basic residues" evidence="9">
    <location>
        <begin position="343"/>
        <end position="365"/>
    </location>
</feature>
<dbReference type="GO" id="GO:0000727">
    <property type="term" value="P:double-strand break repair via break-induced replication"/>
    <property type="evidence" value="ECO:0007669"/>
    <property type="project" value="TreeGrafter"/>
</dbReference>
<evidence type="ECO:0000256" key="8">
    <source>
        <dbReference type="RuleBase" id="RU367067"/>
    </source>
</evidence>
<feature type="compositionally biased region" description="Basic and acidic residues" evidence="9">
    <location>
        <begin position="174"/>
        <end position="183"/>
    </location>
</feature>
<keyword evidence="11" id="KW-1185">Reference proteome</keyword>
<dbReference type="GO" id="GO:0006270">
    <property type="term" value="P:DNA replication initiation"/>
    <property type="evidence" value="ECO:0007669"/>
    <property type="project" value="UniProtKB-UniRule"/>
</dbReference>
<keyword evidence="4 8" id="KW-0235">DNA replication</keyword>
<feature type="compositionally biased region" description="Basic and acidic residues" evidence="9">
    <location>
        <begin position="416"/>
        <end position="439"/>
    </location>
</feature>
<keyword evidence="5 8" id="KW-0539">Nucleus</keyword>
<dbReference type="OMA" id="AVRMPQK"/>
<comment type="similarity">
    <text evidence="2 8">Belongs to the SLD2 family.</text>
</comment>
<dbReference type="AlphaFoldDB" id="A0A1S7UTT3"/>
<feature type="compositionally biased region" description="Polar residues" evidence="9">
    <location>
        <begin position="186"/>
        <end position="195"/>
    </location>
</feature>
<feature type="region of interest" description="Disordered" evidence="9">
    <location>
        <begin position="281"/>
        <end position="441"/>
    </location>
</feature>
<evidence type="ECO:0000256" key="9">
    <source>
        <dbReference type="SAM" id="MobiDB-lite"/>
    </source>
</evidence>
<dbReference type="Pfam" id="PF11719">
    <property type="entry name" value="Drc1-Sld2"/>
    <property type="match status" value="1"/>
</dbReference>
<feature type="region of interest" description="Disordered" evidence="9">
    <location>
        <begin position="457"/>
        <end position="478"/>
    </location>
</feature>
<comment type="function">
    <text evidence="7 8">Has a role in the initiation of DNA replication. Required at S-phase checkpoint.</text>
</comment>
<sequence length="478" mass="53355">MGPSIDEEARRRYEATSSQLRAELKQFEADWASRNGGKKPGRQDIKQNPSIASKYKQYNHVRDVLAGKQPATPPRPRKRTSENDASHTPSKRPKAAWTPSRPRTADVEDGILDTPSSRTLFSPAMPTSIGPTPQKNGRILGMFDLLDENTENEPPNSDAATHNRHIHATPSKRPTGEAEDFKLSRTPMSSSKRNMLNTFMTPSKRKEDNHFGANTPSSVSKLLLATPAFLRRAPMPTVNEDGEYLSPPKPLRLPRKPLGRSLSSVVAGLRKLEEEKLDDDLEALHEMENELNSDSVAKSSRVPLKALEPDSQAHQLLGGFDDEALYDSPTEEVKGRDGQPLRVYKKKGQKRTTRRVNMKPTRTKRPQAPTEDNAGSDIEEGNEDEGVVPETQFDQNKPIDNLPEIDSDSDFNASDAENKTPKNREPKKVASTKKKEGKVQKVARKVNELAHANFKRLKLRNTGSKGGPGFGSRFRRRR</sequence>
<evidence type="ECO:0000313" key="11">
    <source>
        <dbReference type="Proteomes" id="UP000054516"/>
    </source>
</evidence>
<protein>
    <recommendedName>
        <fullName evidence="3 8">DNA replication regulator SLD2</fullName>
    </recommendedName>
</protein>
<dbReference type="PANTHER" id="PTHR28124:SF1">
    <property type="entry name" value="DNA REPLICATION REGULATOR SLD2"/>
    <property type="match status" value="1"/>
</dbReference>
<dbReference type="InterPro" id="IPR040203">
    <property type="entry name" value="Sld2"/>
</dbReference>
<evidence type="ECO:0000313" key="10">
    <source>
        <dbReference type="EMBL" id="GAP85038.1"/>
    </source>
</evidence>
<dbReference type="Gene3D" id="1.10.10.1460">
    <property type="match status" value="1"/>
</dbReference>
<evidence type="ECO:0000256" key="4">
    <source>
        <dbReference type="ARBA" id="ARBA00022705"/>
    </source>
</evidence>
<feature type="region of interest" description="Disordered" evidence="9">
    <location>
        <begin position="238"/>
        <end position="257"/>
    </location>
</feature>
<dbReference type="GO" id="GO:0003697">
    <property type="term" value="F:single-stranded DNA binding"/>
    <property type="evidence" value="ECO:0007669"/>
    <property type="project" value="TreeGrafter"/>
</dbReference>
<evidence type="ECO:0000256" key="7">
    <source>
        <dbReference type="ARBA" id="ARBA00025253"/>
    </source>
</evidence>
<dbReference type="OrthoDB" id="8775810at2759"/>
<proteinExistence type="inferred from homology"/>
<accession>A0A1S7UTT3</accession>
<comment type="subcellular location">
    <subcellularLocation>
        <location evidence="1 8">Nucleus</location>
    </subcellularLocation>
</comment>
<gene>
    <name evidence="10" type="ORF">SAMD00023353_3900830</name>
</gene>
<evidence type="ECO:0000256" key="1">
    <source>
        <dbReference type="ARBA" id="ARBA00004123"/>
    </source>
</evidence>
<dbReference type="EMBL" id="DF977484">
    <property type="protein sequence ID" value="GAP85038.1"/>
    <property type="molecule type" value="Genomic_DNA"/>
</dbReference>
<feature type="region of interest" description="Disordered" evidence="9">
    <location>
        <begin position="31"/>
        <end position="195"/>
    </location>
</feature>
<evidence type="ECO:0000256" key="2">
    <source>
        <dbReference type="ARBA" id="ARBA00007276"/>
    </source>
</evidence>
<reference evidence="10" key="1">
    <citation type="submission" date="2016-03" db="EMBL/GenBank/DDBJ databases">
        <title>Draft genome sequence of Rosellinia necatrix.</title>
        <authorList>
            <person name="Kanematsu S."/>
        </authorList>
    </citation>
    <scope>NUCLEOTIDE SEQUENCE [LARGE SCALE GENOMIC DNA]</scope>
    <source>
        <strain evidence="10">W97</strain>
    </source>
</reference>
<dbReference type="PANTHER" id="PTHR28124">
    <property type="entry name" value="DNA REPLICATION REGULATOR SLD2"/>
    <property type="match status" value="1"/>
</dbReference>
<dbReference type="InterPro" id="IPR021110">
    <property type="entry name" value="DNA_rep_checkpnt_protein"/>
</dbReference>
<dbReference type="GO" id="GO:1902977">
    <property type="term" value="P:mitotic DNA replication preinitiation complex assembly"/>
    <property type="evidence" value="ECO:0007669"/>
    <property type="project" value="TreeGrafter"/>
</dbReference>
<dbReference type="GO" id="GO:0031261">
    <property type="term" value="C:DNA replication preinitiation complex"/>
    <property type="evidence" value="ECO:0007669"/>
    <property type="project" value="TreeGrafter"/>
</dbReference>
<evidence type="ECO:0000256" key="3">
    <source>
        <dbReference type="ARBA" id="ARBA00018363"/>
    </source>
</evidence>
<organism evidence="10">
    <name type="scientific">Rosellinia necatrix</name>
    <name type="common">White root-rot fungus</name>
    <dbReference type="NCBI Taxonomy" id="77044"/>
    <lineage>
        <taxon>Eukaryota</taxon>
        <taxon>Fungi</taxon>
        <taxon>Dikarya</taxon>
        <taxon>Ascomycota</taxon>
        <taxon>Pezizomycotina</taxon>
        <taxon>Sordariomycetes</taxon>
        <taxon>Xylariomycetidae</taxon>
        <taxon>Xylariales</taxon>
        <taxon>Xylariaceae</taxon>
        <taxon>Rosellinia</taxon>
    </lineage>
</organism>
<dbReference type="Proteomes" id="UP000054516">
    <property type="component" value="Unassembled WGS sequence"/>
</dbReference>